<dbReference type="OrthoDB" id="195058at2157"/>
<dbReference type="STRING" id="355548.SAMN04487945_0133"/>
<evidence type="ECO:0000313" key="3">
    <source>
        <dbReference type="Proteomes" id="UP000198518"/>
    </source>
</evidence>
<feature type="compositionally biased region" description="Basic and acidic residues" evidence="1">
    <location>
        <begin position="99"/>
        <end position="109"/>
    </location>
</feature>
<keyword evidence="2" id="KW-0413">Isomerase</keyword>
<accession>A0A1I0MKB7</accession>
<dbReference type="GO" id="GO:0016853">
    <property type="term" value="F:isomerase activity"/>
    <property type="evidence" value="ECO:0007669"/>
    <property type="project" value="UniProtKB-KW"/>
</dbReference>
<proteinExistence type="predicted"/>
<protein>
    <submittedName>
        <fullName evidence="2">Thiol-disulfide isomerase or thioredoxin</fullName>
    </submittedName>
</protein>
<name>A0A1I0MKB7_9EURY</name>
<feature type="region of interest" description="Disordered" evidence="1">
    <location>
        <begin position="99"/>
        <end position="121"/>
    </location>
</feature>
<evidence type="ECO:0000256" key="1">
    <source>
        <dbReference type="SAM" id="MobiDB-lite"/>
    </source>
</evidence>
<dbReference type="SUPFAM" id="SSF52833">
    <property type="entry name" value="Thioredoxin-like"/>
    <property type="match status" value="1"/>
</dbReference>
<keyword evidence="3" id="KW-1185">Reference proteome</keyword>
<sequence>MTLSTMEPNPAWDADSYPAVVDAFESLADGATVHVWGADWCGDCRSQLPDFAAALDASGVDPEVYPVERGDDGKTGPNVEAYGVDLIPTVVVESPDGEELARFEERERQPPAQFLAAQLTD</sequence>
<dbReference type="AlphaFoldDB" id="A0A1I0MKB7"/>
<dbReference type="CDD" id="cd02947">
    <property type="entry name" value="TRX_family"/>
    <property type="match status" value="1"/>
</dbReference>
<dbReference type="EMBL" id="FOJA01000001">
    <property type="protein sequence ID" value="SEV88643.1"/>
    <property type="molecule type" value="Genomic_DNA"/>
</dbReference>
<dbReference type="InterPro" id="IPR036249">
    <property type="entry name" value="Thioredoxin-like_sf"/>
</dbReference>
<evidence type="ECO:0000313" key="2">
    <source>
        <dbReference type="EMBL" id="SEV88643.1"/>
    </source>
</evidence>
<dbReference type="Gene3D" id="3.40.30.10">
    <property type="entry name" value="Glutaredoxin"/>
    <property type="match status" value="1"/>
</dbReference>
<gene>
    <name evidence="2" type="ORF">SAMN04487945_0133</name>
</gene>
<dbReference type="Proteomes" id="UP000198518">
    <property type="component" value="Unassembled WGS sequence"/>
</dbReference>
<reference evidence="2 3" key="1">
    <citation type="submission" date="2016-10" db="EMBL/GenBank/DDBJ databases">
        <authorList>
            <person name="de Groot N.N."/>
        </authorList>
    </citation>
    <scope>NUCLEOTIDE SEQUENCE [LARGE SCALE GENOMIC DNA]</scope>
    <source>
        <strain evidence="2 3">CGMCC 1.5337</strain>
    </source>
</reference>
<dbReference type="RefSeq" id="WP_089667223.1">
    <property type="nucleotide sequence ID" value="NZ_FOJA01000001.1"/>
</dbReference>
<organism evidence="2 3">
    <name type="scientific">Halobacterium jilantaiense</name>
    <dbReference type="NCBI Taxonomy" id="355548"/>
    <lineage>
        <taxon>Archaea</taxon>
        <taxon>Methanobacteriati</taxon>
        <taxon>Methanobacteriota</taxon>
        <taxon>Stenosarchaea group</taxon>
        <taxon>Halobacteria</taxon>
        <taxon>Halobacteriales</taxon>
        <taxon>Halobacteriaceae</taxon>
        <taxon>Halobacterium</taxon>
    </lineage>
</organism>